<dbReference type="GO" id="GO:0016209">
    <property type="term" value="F:antioxidant activity"/>
    <property type="evidence" value="ECO:0007669"/>
    <property type="project" value="InterPro"/>
</dbReference>
<dbReference type="AlphaFoldDB" id="A0AAJ0DPV8"/>
<accession>A0AAJ0DPV8</accession>
<dbReference type="GO" id="GO:0016491">
    <property type="term" value="F:oxidoreductase activity"/>
    <property type="evidence" value="ECO:0007669"/>
    <property type="project" value="InterPro"/>
</dbReference>
<dbReference type="Pfam" id="PF00578">
    <property type="entry name" value="AhpC-TSA"/>
    <property type="match status" value="1"/>
</dbReference>
<evidence type="ECO:0000259" key="1">
    <source>
        <dbReference type="Pfam" id="PF00578"/>
    </source>
</evidence>
<evidence type="ECO:0000313" key="3">
    <source>
        <dbReference type="Proteomes" id="UP001271007"/>
    </source>
</evidence>
<dbReference type="InterPro" id="IPR036249">
    <property type="entry name" value="Thioredoxin-like_sf"/>
</dbReference>
<sequence>MASPPERFNNFLKSSDFVFVVYYRGHWCPFCTLSLKQLHEIESNIVAAHGTPLIVTAEVETHLGAIRSQTGYTGDAIVDPENLLASDLKRRGLLDVAISDKAGYEHGMAQPAVLVMQKDGTVVYQWAIVPSLIWENAQAQMGGKAAVHTTYSTLRLWQGLKLKIFG</sequence>
<dbReference type="EMBL" id="JAWDJX010000011">
    <property type="protein sequence ID" value="KAK3054592.1"/>
    <property type="molecule type" value="Genomic_DNA"/>
</dbReference>
<name>A0AAJ0DPV8_9PEZI</name>
<comment type="caution">
    <text evidence="2">The sequence shown here is derived from an EMBL/GenBank/DDBJ whole genome shotgun (WGS) entry which is preliminary data.</text>
</comment>
<dbReference type="Proteomes" id="UP001271007">
    <property type="component" value="Unassembled WGS sequence"/>
</dbReference>
<dbReference type="Gene3D" id="3.40.30.10">
    <property type="entry name" value="Glutaredoxin"/>
    <property type="match status" value="1"/>
</dbReference>
<organism evidence="2 3">
    <name type="scientific">Extremus antarcticus</name>
    <dbReference type="NCBI Taxonomy" id="702011"/>
    <lineage>
        <taxon>Eukaryota</taxon>
        <taxon>Fungi</taxon>
        <taxon>Dikarya</taxon>
        <taxon>Ascomycota</taxon>
        <taxon>Pezizomycotina</taxon>
        <taxon>Dothideomycetes</taxon>
        <taxon>Dothideomycetidae</taxon>
        <taxon>Mycosphaerellales</taxon>
        <taxon>Extremaceae</taxon>
        <taxon>Extremus</taxon>
    </lineage>
</organism>
<protein>
    <recommendedName>
        <fullName evidence="1">Alkyl hydroperoxide reductase subunit C/ Thiol specific antioxidant domain-containing protein</fullName>
    </recommendedName>
</protein>
<keyword evidence="3" id="KW-1185">Reference proteome</keyword>
<evidence type="ECO:0000313" key="2">
    <source>
        <dbReference type="EMBL" id="KAK3054592.1"/>
    </source>
</evidence>
<dbReference type="InterPro" id="IPR000866">
    <property type="entry name" value="AhpC/TSA"/>
</dbReference>
<reference evidence="2" key="1">
    <citation type="submission" date="2023-04" db="EMBL/GenBank/DDBJ databases">
        <title>Black Yeasts Isolated from many extreme environments.</title>
        <authorList>
            <person name="Coleine C."/>
            <person name="Stajich J.E."/>
            <person name="Selbmann L."/>
        </authorList>
    </citation>
    <scope>NUCLEOTIDE SEQUENCE</scope>
    <source>
        <strain evidence="2">CCFEE 5312</strain>
    </source>
</reference>
<dbReference type="SUPFAM" id="SSF52833">
    <property type="entry name" value="Thioredoxin-like"/>
    <property type="match status" value="1"/>
</dbReference>
<feature type="domain" description="Alkyl hydroperoxide reductase subunit C/ Thiol specific antioxidant" evidence="1">
    <location>
        <begin position="16"/>
        <end position="124"/>
    </location>
</feature>
<proteinExistence type="predicted"/>
<gene>
    <name evidence="2" type="ORF">LTR09_004321</name>
</gene>